<accession>A0ABV7RUS1</accession>
<keyword evidence="7" id="KW-1185">Reference proteome</keyword>
<keyword evidence="1" id="KW-0678">Repressor</keyword>
<keyword evidence="4" id="KW-0804">Transcription</keyword>
<keyword evidence="2" id="KW-0805">Transcription regulation</keyword>
<dbReference type="SMART" id="SM00422">
    <property type="entry name" value="HTH_MERR"/>
    <property type="match status" value="1"/>
</dbReference>
<dbReference type="InterPro" id="IPR015358">
    <property type="entry name" value="Tscrpt_reg_MerR_DNA-bd"/>
</dbReference>
<dbReference type="PROSITE" id="PS00552">
    <property type="entry name" value="HTH_MERR_1"/>
    <property type="match status" value="1"/>
</dbReference>
<evidence type="ECO:0000256" key="1">
    <source>
        <dbReference type="ARBA" id="ARBA00022491"/>
    </source>
</evidence>
<dbReference type="EMBL" id="JBHRXE010000004">
    <property type="protein sequence ID" value="MFC3568172.1"/>
    <property type="molecule type" value="Genomic_DNA"/>
</dbReference>
<dbReference type="Pfam" id="PF00376">
    <property type="entry name" value="MerR"/>
    <property type="match status" value="1"/>
</dbReference>
<evidence type="ECO:0000256" key="4">
    <source>
        <dbReference type="ARBA" id="ARBA00023163"/>
    </source>
</evidence>
<dbReference type="PANTHER" id="PTHR30204">
    <property type="entry name" value="REDOX-CYCLING DRUG-SENSING TRANSCRIPTIONAL ACTIVATOR SOXR"/>
    <property type="match status" value="1"/>
</dbReference>
<dbReference type="SUPFAM" id="SSF46955">
    <property type="entry name" value="Putative DNA-binding domain"/>
    <property type="match status" value="1"/>
</dbReference>
<dbReference type="InterPro" id="IPR047057">
    <property type="entry name" value="MerR_fam"/>
</dbReference>
<feature type="domain" description="HTH merR-type" evidence="5">
    <location>
        <begin position="1"/>
        <end position="70"/>
    </location>
</feature>
<evidence type="ECO:0000313" key="6">
    <source>
        <dbReference type="EMBL" id="MFC3568172.1"/>
    </source>
</evidence>
<reference evidence="7" key="1">
    <citation type="journal article" date="2019" name="Int. J. Syst. Evol. Microbiol.">
        <title>The Global Catalogue of Microorganisms (GCM) 10K type strain sequencing project: providing services to taxonomists for standard genome sequencing and annotation.</title>
        <authorList>
            <consortium name="The Broad Institute Genomics Platform"/>
            <consortium name="The Broad Institute Genome Sequencing Center for Infectious Disease"/>
            <person name="Wu L."/>
            <person name="Ma J."/>
        </authorList>
    </citation>
    <scope>NUCLEOTIDE SEQUENCE [LARGE SCALE GENOMIC DNA]</scope>
    <source>
        <strain evidence="7">VKM B-3226</strain>
    </source>
</reference>
<name>A0ABV7RUS1_9RHOB</name>
<dbReference type="PRINTS" id="PR00040">
    <property type="entry name" value="HTHMERR"/>
</dbReference>
<proteinExistence type="predicted"/>
<sequence>MLSIGKLSRATGVKVPTIRYYEQIGLLPEAERSSGNQRLYGRRTQERLAFIRHARELGFALEDIRELLALSDNPDRSCAAADRIAGRQLAAVNARLRRLEALRDELERMLAHCSSGRIADCRVIEVLGNHALCGHEHATGDDLTA</sequence>
<organism evidence="6 7">
    <name type="scientific">Paracoccus simplex</name>
    <dbReference type="NCBI Taxonomy" id="2086346"/>
    <lineage>
        <taxon>Bacteria</taxon>
        <taxon>Pseudomonadati</taxon>
        <taxon>Pseudomonadota</taxon>
        <taxon>Alphaproteobacteria</taxon>
        <taxon>Rhodobacterales</taxon>
        <taxon>Paracoccaceae</taxon>
        <taxon>Paracoccus</taxon>
    </lineage>
</organism>
<dbReference type="InterPro" id="IPR009061">
    <property type="entry name" value="DNA-bd_dom_put_sf"/>
</dbReference>
<dbReference type="InterPro" id="IPR000551">
    <property type="entry name" value="MerR-type_HTH_dom"/>
</dbReference>
<keyword evidence="3" id="KW-0238">DNA-binding</keyword>
<evidence type="ECO:0000256" key="2">
    <source>
        <dbReference type="ARBA" id="ARBA00023015"/>
    </source>
</evidence>
<dbReference type="RefSeq" id="WP_289896123.1">
    <property type="nucleotide sequence ID" value="NZ_JBHRXE010000004.1"/>
</dbReference>
<protein>
    <submittedName>
        <fullName evidence="6">Helix-turn-helix domain-containing protein</fullName>
    </submittedName>
</protein>
<evidence type="ECO:0000313" key="7">
    <source>
        <dbReference type="Proteomes" id="UP001595596"/>
    </source>
</evidence>
<dbReference type="Gene3D" id="1.10.1660.10">
    <property type="match status" value="1"/>
</dbReference>
<dbReference type="PROSITE" id="PS50937">
    <property type="entry name" value="HTH_MERR_2"/>
    <property type="match status" value="1"/>
</dbReference>
<dbReference type="Proteomes" id="UP001595596">
    <property type="component" value="Unassembled WGS sequence"/>
</dbReference>
<dbReference type="Pfam" id="PF09278">
    <property type="entry name" value="MerR-DNA-bind"/>
    <property type="match status" value="1"/>
</dbReference>
<dbReference type="PANTHER" id="PTHR30204:SF69">
    <property type="entry name" value="MERR-FAMILY TRANSCRIPTIONAL REGULATOR"/>
    <property type="match status" value="1"/>
</dbReference>
<evidence type="ECO:0000259" key="5">
    <source>
        <dbReference type="PROSITE" id="PS50937"/>
    </source>
</evidence>
<comment type="caution">
    <text evidence="6">The sequence shown here is derived from an EMBL/GenBank/DDBJ whole genome shotgun (WGS) entry which is preliminary data.</text>
</comment>
<gene>
    <name evidence="6" type="ORF">ACFOMP_01740</name>
</gene>
<dbReference type="CDD" id="cd04785">
    <property type="entry name" value="HTH_CadR-PbrR-like"/>
    <property type="match status" value="1"/>
</dbReference>
<evidence type="ECO:0000256" key="3">
    <source>
        <dbReference type="ARBA" id="ARBA00023125"/>
    </source>
</evidence>